<comment type="subcellular location">
    <subcellularLocation>
        <location evidence="1">Mitochondrion inner membrane</location>
        <topology evidence="1">Single-pass membrane protein</topology>
    </subcellularLocation>
</comment>
<keyword evidence="8" id="KW-1185">Reference proteome</keyword>
<dbReference type="GO" id="GO:0005524">
    <property type="term" value="F:ATP binding"/>
    <property type="evidence" value="ECO:0007669"/>
    <property type="project" value="InterPro"/>
</dbReference>
<dbReference type="GO" id="GO:0005743">
    <property type="term" value="C:mitochondrial inner membrane"/>
    <property type="evidence" value="ECO:0007669"/>
    <property type="project" value="UniProtKB-SubCell"/>
</dbReference>
<evidence type="ECO:0000256" key="4">
    <source>
        <dbReference type="SAM" id="MobiDB-lite"/>
    </source>
</evidence>
<evidence type="ECO:0000256" key="2">
    <source>
        <dbReference type="ARBA" id="ARBA00007448"/>
    </source>
</evidence>
<keyword evidence="3" id="KW-0472">Membrane</keyword>
<dbReference type="Pfam" id="PF08740">
    <property type="entry name" value="BCS1_N"/>
    <property type="match status" value="1"/>
</dbReference>
<dbReference type="eggNOG" id="KOG0743">
    <property type="taxonomic scope" value="Eukaryota"/>
</dbReference>
<organism evidence="7 8">
    <name type="scientific">Allomyces macrogynus (strain ATCC 38327)</name>
    <name type="common">Allomyces javanicus var. macrogynus</name>
    <dbReference type="NCBI Taxonomy" id="578462"/>
    <lineage>
        <taxon>Eukaryota</taxon>
        <taxon>Fungi</taxon>
        <taxon>Fungi incertae sedis</taxon>
        <taxon>Blastocladiomycota</taxon>
        <taxon>Blastocladiomycetes</taxon>
        <taxon>Blastocladiales</taxon>
        <taxon>Blastocladiaceae</taxon>
        <taxon>Allomyces</taxon>
    </lineage>
</organism>
<evidence type="ECO:0000313" key="8">
    <source>
        <dbReference type="Proteomes" id="UP000054350"/>
    </source>
</evidence>
<accession>A0A0L0TET7</accession>
<keyword evidence="3" id="KW-0999">Mitochondrion inner membrane</keyword>
<dbReference type="SUPFAM" id="SSF52540">
    <property type="entry name" value="P-loop containing nucleoside triphosphate hydrolases"/>
    <property type="match status" value="1"/>
</dbReference>
<protein>
    <recommendedName>
        <fullName evidence="9">AAA+ ATPase domain-containing protein</fullName>
    </recommendedName>
</protein>
<dbReference type="OrthoDB" id="10251412at2759"/>
<dbReference type="OMA" id="FEMHEDP"/>
<dbReference type="InterPro" id="IPR050747">
    <property type="entry name" value="Mitochondrial_chaperone_BCS1"/>
</dbReference>
<dbReference type="SMART" id="SM01024">
    <property type="entry name" value="BCS1_N"/>
    <property type="match status" value="1"/>
</dbReference>
<evidence type="ECO:0008006" key="9">
    <source>
        <dbReference type="Google" id="ProtNLM"/>
    </source>
</evidence>
<dbReference type="AlphaFoldDB" id="A0A0L0TET7"/>
<dbReference type="InterPro" id="IPR014851">
    <property type="entry name" value="BCS1_N"/>
</dbReference>
<dbReference type="Gene3D" id="3.40.50.300">
    <property type="entry name" value="P-loop containing nucleotide triphosphate hydrolases"/>
    <property type="match status" value="1"/>
</dbReference>
<dbReference type="GO" id="GO:0016887">
    <property type="term" value="F:ATP hydrolysis activity"/>
    <property type="evidence" value="ECO:0007669"/>
    <property type="project" value="InterPro"/>
</dbReference>
<evidence type="ECO:0000256" key="3">
    <source>
        <dbReference type="ARBA" id="ARBA00022792"/>
    </source>
</evidence>
<evidence type="ECO:0000259" key="5">
    <source>
        <dbReference type="SMART" id="SM00382"/>
    </source>
</evidence>
<keyword evidence="3" id="KW-0496">Mitochondrion</keyword>
<reference evidence="8" key="2">
    <citation type="submission" date="2009-11" db="EMBL/GenBank/DDBJ databases">
        <title>The Genome Sequence of Allomyces macrogynus strain ATCC 38327.</title>
        <authorList>
            <consortium name="The Broad Institute Genome Sequencing Platform"/>
            <person name="Russ C."/>
            <person name="Cuomo C."/>
            <person name="Shea T."/>
            <person name="Young S.K."/>
            <person name="Zeng Q."/>
            <person name="Koehrsen M."/>
            <person name="Haas B."/>
            <person name="Borodovsky M."/>
            <person name="Guigo R."/>
            <person name="Alvarado L."/>
            <person name="Berlin A."/>
            <person name="Borenstein D."/>
            <person name="Chen Z."/>
            <person name="Engels R."/>
            <person name="Freedman E."/>
            <person name="Gellesch M."/>
            <person name="Goldberg J."/>
            <person name="Griggs A."/>
            <person name="Gujja S."/>
            <person name="Heiman D."/>
            <person name="Hepburn T."/>
            <person name="Howarth C."/>
            <person name="Jen D."/>
            <person name="Larson L."/>
            <person name="Lewis B."/>
            <person name="Mehta T."/>
            <person name="Park D."/>
            <person name="Pearson M."/>
            <person name="Roberts A."/>
            <person name="Saif S."/>
            <person name="Shenoy N."/>
            <person name="Sisk P."/>
            <person name="Stolte C."/>
            <person name="Sykes S."/>
            <person name="Walk T."/>
            <person name="White J."/>
            <person name="Yandava C."/>
            <person name="Burger G."/>
            <person name="Gray M.W."/>
            <person name="Holland P.W.H."/>
            <person name="King N."/>
            <person name="Lang F.B.F."/>
            <person name="Roger A.J."/>
            <person name="Ruiz-Trillo I."/>
            <person name="Lander E."/>
            <person name="Nusbaum C."/>
        </authorList>
    </citation>
    <scope>NUCLEOTIDE SEQUENCE [LARGE SCALE GENOMIC DNA]</scope>
    <source>
        <strain evidence="8">ATCC 38327</strain>
    </source>
</reference>
<reference evidence="7 8" key="1">
    <citation type="submission" date="2009-11" db="EMBL/GenBank/DDBJ databases">
        <title>Annotation of Allomyces macrogynus ATCC 38327.</title>
        <authorList>
            <consortium name="The Broad Institute Genome Sequencing Platform"/>
            <person name="Russ C."/>
            <person name="Cuomo C."/>
            <person name="Burger G."/>
            <person name="Gray M.W."/>
            <person name="Holland P.W.H."/>
            <person name="King N."/>
            <person name="Lang F.B.F."/>
            <person name="Roger A.J."/>
            <person name="Ruiz-Trillo I."/>
            <person name="Young S.K."/>
            <person name="Zeng Q."/>
            <person name="Gargeya S."/>
            <person name="Fitzgerald M."/>
            <person name="Haas B."/>
            <person name="Abouelleil A."/>
            <person name="Alvarado L."/>
            <person name="Arachchi H.M."/>
            <person name="Berlin A."/>
            <person name="Chapman S.B."/>
            <person name="Gearin G."/>
            <person name="Goldberg J."/>
            <person name="Griggs A."/>
            <person name="Gujja S."/>
            <person name="Hansen M."/>
            <person name="Heiman D."/>
            <person name="Howarth C."/>
            <person name="Larimer J."/>
            <person name="Lui A."/>
            <person name="MacDonald P.J.P."/>
            <person name="McCowen C."/>
            <person name="Montmayeur A."/>
            <person name="Murphy C."/>
            <person name="Neiman D."/>
            <person name="Pearson M."/>
            <person name="Priest M."/>
            <person name="Roberts A."/>
            <person name="Saif S."/>
            <person name="Shea T."/>
            <person name="Sisk P."/>
            <person name="Stolte C."/>
            <person name="Sykes S."/>
            <person name="Wortman J."/>
            <person name="Nusbaum C."/>
            <person name="Birren B."/>
        </authorList>
    </citation>
    <scope>NUCLEOTIDE SEQUENCE [LARGE SCALE GENOMIC DNA]</scope>
    <source>
        <strain evidence="7 8">ATCC 38327</strain>
    </source>
</reference>
<dbReference type="InterPro" id="IPR027417">
    <property type="entry name" value="P-loop_NTPase"/>
</dbReference>
<name>A0A0L0TET7_ALLM3</name>
<gene>
    <name evidence="7" type="ORF">AMAG_17399</name>
</gene>
<dbReference type="STRING" id="578462.A0A0L0TET7"/>
<sequence length="639" mass="67965">MSLSVIGRLSGVQQQFGTSKLIRVATTVAISRFNTSRPIPTSILSPNIISPAVATPIMSRQHRSFHASGPHLDVDPTDPTSPTSFPARLAAMTGLSGLDTPLATGSLALTAMAGTLAAVKVLGDMLVDLIKKRILVRADIDSRDDAYAWVLAWLAESLQRDCRHVSVSTRVSLTMTSAHAAEEAAVTAAATGHRPVYFFPALGVHFFWYRNRLFWATRTRAQPASGAVSGGAAPAETLRLTTLGRDRRIIEHLVHDAQSLHLARDKSRTQVLTGDQYGVWRRVYSRPARPLASVVLDARVKRDLVADARAFLASEQWYAETGIPYRRGYLLHGPPGTGKTSLVAALAGHLQLNVYVLNLASKALNDANVLELLIDAPPRCILLLEDIHALFQPPADPIDSTAIEPTSGPLENGGYKYTRPSLTSNISFSTLLNILDGVTASEGRLLIMTCNTTEHLDPALLRPGRVDRHVYLGNASPAMAATLAARFFPTADDKVPAAFARALADQIARGGLAAPANPHLAVAPAPAPVSGEDDDLGPVNLPVEDTQAVARAAVALAHVRDDLVHAESRVSPAQLVQYLMRFRHDPAAAVANVAQLVAMGSSGAAGTAQAVDGRAEEDAAASGGMRQRKVVGSTESDAE</sequence>
<comment type="similarity">
    <text evidence="2">Belongs to the AAA ATPase family. BCS1 subfamily.</text>
</comment>
<feature type="domain" description="BCS1 N-terminal" evidence="6">
    <location>
        <begin position="111"/>
        <end position="294"/>
    </location>
</feature>
<dbReference type="PANTHER" id="PTHR23070">
    <property type="entry name" value="BCS1 AAA-TYPE ATPASE"/>
    <property type="match status" value="1"/>
</dbReference>
<evidence type="ECO:0000259" key="6">
    <source>
        <dbReference type="SMART" id="SM01024"/>
    </source>
</evidence>
<proteinExistence type="inferred from homology"/>
<feature type="region of interest" description="Disordered" evidence="4">
    <location>
        <begin position="607"/>
        <end position="639"/>
    </location>
</feature>
<dbReference type="EMBL" id="GG745391">
    <property type="protein sequence ID" value="KNE73210.1"/>
    <property type="molecule type" value="Genomic_DNA"/>
</dbReference>
<dbReference type="VEuPathDB" id="FungiDB:AMAG_17399"/>
<dbReference type="InterPro" id="IPR003959">
    <property type="entry name" value="ATPase_AAA_core"/>
</dbReference>
<evidence type="ECO:0000256" key="1">
    <source>
        <dbReference type="ARBA" id="ARBA00004434"/>
    </source>
</evidence>
<dbReference type="SMART" id="SM00382">
    <property type="entry name" value="AAA"/>
    <property type="match status" value="1"/>
</dbReference>
<dbReference type="InterPro" id="IPR003593">
    <property type="entry name" value="AAA+_ATPase"/>
</dbReference>
<dbReference type="Proteomes" id="UP000054350">
    <property type="component" value="Unassembled WGS sequence"/>
</dbReference>
<feature type="domain" description="AAA+ ATPase" evidence="5">
    <location>
        <begin position="325"/>
        <end position="476"/>
    </location>
</feature>
<evidence type="ECO:0000313" key="7">
    <source>
        <dbReference type="EMBL" id="KNE73210.1"/>
    </source>
</evidence>
<dbReference type="Pfam" id="PF00004">
    <property type="entry name" value="AAA"/>
    <property type="match status" value="2"/>
</dbReference>